<organism evidence="3 4">
    <name type="scientific">Armillaria tabescens</name>
    <name type="common">Ringless honey mushroom</name>
    <name type="synonym">Agaricus tabescens</name>
    <dbReference type="NCBI Taxonomy" id="1929756"/>
    <lineage>
        <taxon>Eukaryota</taxon>
        <taxon>Fungi</taxon>
        <taxon>Dikarya</taxon>
        <taxon>Basidiomycota</taxon>
        <taxon>Agaricomycotina</taxon>
        <taxon>Agaricomycetes</taxon>
        <taxon>Agaricomycetidae</taxon>
        <taxon>Agaricales</taxon>
        <taxon>Marasmiineae</taxon>
        <taxon>Physalacriaceae</taxon>
        <taxon>Desarmillaria</taxon>
    </lineage>
</organism>
<dbReference type="PANTHER" id="PTHR40465:SF1">
    <property type="entry name" value="DUF6534 DOMAIN-CONTAINING PROTEIN"/>
    <property type="match status" value="1"/>
</dbReference>
<feature type="transmembrane region" description="Helical" evidence="1">
    <location>
        <begin position="209"/>
        <end position="229"/>
    </location>
</feature>
<keyword evidence="1" id="KW-0472">Membrane</keyword>
<name>A0AA39KCH1_ARMTA</name>
<dbReference type="GeneID" id="85356984"/>
<feature type="transmembrane region" description="Helical" evidence="1">
    <location>
        <begin position="167"/>
        <end position="188"/>
    </location>
</feature>
<keyword evidence="1" id="KW-0812">Transmembrane</keyword>
<dbReference type="Proteomes" id="UP001175211">
    <property type="component" value="Unassembled WGS sequence"/>
</dbReference>
<feature type="transmembrane region" description="Helical" evidence="1">
    <location>
        <begin position="20"/>
        <end position="41"/>
    </location>
</feature>
<dbReference type="PANTHER" id="PTHR40465">
    <property type="entry name" value="CHROMOSOME 1, WHOLE GENOME SHOTGUN SEQUENCE"/>
    <property type="match status" value="1"/>
</dbReference>
<feature type="transmembrane region" description="Helical" evidence="1">
    <location>
        <begin position="126"/>
        <end position="147"/>
    </location>
</feature>
<feature type="transmembrane region" description="Helical" evidence="1">
    <location>
        <begin position="90"/>
        <end position="114"/>
    </location>
</feature>
<dbReference type="AlphaFoldDB" id="A0AA39KCH1"/>
<reference evidence="3" key="1">
    <citation type="submission" date="2023-06" db="EMBL/GenBank/DDBJ databases">
        <authorList>
            <consortium name="Lawrence Berkeley National Laboratory"/>
            <person name="Ahrendt S."/>
            <person name="Sahu N."/>
            <person name="Indic B."/>
            <person name="Wong-Bajracharya J."/>
            <person name="Merenyi Z."/>
            <person name="Ke H.-M."/>
            <person name="Monk M."/>
            <person name="Kocsube S."/>
            <person name="Drula E."/>
            <person name="Lipzen A."/>
            <person name="Balint B."/>
            <person name="Henrissat B."/>
            <person name="Andreopoulos B."/>
            <person name="Martin F.M."/>
            <person name="Harder C.B."/>
            <person name="Rigling D."/>
            <person name="Ford K.L."/>
            <person name="Foster G.D."/>
            <person name="Pangilinan J."/>
            <person name="Papanicolaou A."/>
            <person name="Barry K."/>
            <person name="LaButti K."/>
            <person name="Viragh M."/>
            <person name="Koriabine M."/>
            <person name="Yan M."/>
            <person name="Riley R."/>
            <person name="Champramary S."/>
            <person name="Plett K.L."/>
            <person name="Tsai I.J."/>
            <person name="Slot J."/>
            <person name="Sipos G."/>
            <person name="Plett J."/>
            <person name="Nagy L.G."/>
            <person name="Grigoriev I.V."/>
        </authorList>
    </citation>
    <scope>NUCLEOTIDE SEQUENCE</scope>
    <source>
        <strain evidence="3">CCBAS 213</strain>
    </source>
</reference>
<accession>A0AA39KCH1</accession>
<feature type="transmembrane region" description="Helical" evidence="1">
    <location>
        <begin position="235"/>
        <end position="257"/>
    </location>
</feature>
<dbReference type="InterPro" id="IPR045339">
    <property type="entry name" value="DUF6534"/>
</dbReference>
<sequence>MPPLTTPPNLSVVDTFGAVYIGVTIAAILYGITILQTAIYYKVNPNDPWVYKYAVAILWILDTLNIALSAHVLYFYLIESFGNYSALSRVIWSFPLQIVFNMLIAYGVQALYAVRIWKFGRHFHLAFPWFIFLAVAATFGTGIYAVYDTYTVSSLSDILTNRISIYTAFATMVGADFAISGAMCFYLNKGRTMTSFSSTTKIIVRLMRVVVISGMLTGVFSLLTLVAYIGWSKTFIFMALGTSILPKLYINSLLAMLNSRESSMWSVGKKRPVDDKTIEFASYHVGSRTVGSGQTNITIPGLSLTGTGTNISVPLSVTEGSRPSSTGDMTSV</sequence>
<evidence type="ECO:0000256" key="1">
    <source>
        <dbReference type="SAM" id="Phobius"/>
    </source>
</evidence>
<evidence type="ECO:0000259" key="2">
    <source>
        <dbReference type="Pfam" id="PF20152"/>
    </source>
</evidence>
<dbReference type="Pfam" id="PF20152">
    <property type="entry name" value="DUF6534"/>
    <property type="match status" value="1"/>
</dbReference>
<feature type="domain" description="DUF6534" evidence="2">
    <location>
        <begin position="174"/>
        <end position="262"/>
    </location>
</feature>
<gene>
    <name evidence="3" type="ORF">EV420DRAFT_1549971</name>
</gene>
<feature type="transmembrane region" description="Helical" evidence="1">
    <location>
        <begin position="53"/>
        <end position="78"/>
    </location>
</feature>
<evidence type="ECO:0000313" key="3">
    <source>
        <dbReference type="EMBL" id="KAK0457284.1"/>
    </source>
</evidence>
<dbReference type="EMBL" id="JAUEPS010000022">
    <property type="protein sequence ID" value="KAK0457284.1"/>
    <property type="molecule type" value="Genomic_DNA"/>
</dbReference>
<comment type="caution">
    <text evidence="3">The sequence shown here is derived from an EMBL/GenBank/DDBJ whole genome shotgun (WGS) entry which is preliminary data.</text>
</comment>
<keyword evidence="1" id="KW-1133">Transmembrane helix</keyword>
<evidence type="ECO:0000313" key="4">
    <source>
        <dbReference type="Proteomes" id="UP001175211"/>
    </source>
</evidence>
<protein>
    <recommendedName>
        <fullName evidence="2">DUF6534 domain-containing protein</fullName>
    </recommendedName>
</protein>
<proteinExistence type="predicted"/>
<keyword evidence="4" id="KW-1185">Reference proteome</keyword>
<dbReference type="RefSeq" id="XP_060329599.1">
    <property type="nucleotide sequence ID" value="XM_060473436.1"/>
</dbReference>